<dbReference type="PROSITE" id="PS51186">
    <property type="entry name" value="GNAT"/>
    <property type="match status" value="1"/>
</dbReference>
<organism evidence="4 5">
    <name type="scientific">Dactylosporangium salmoneum</name>
    <dbReference type="NCBI Taxonomy" id="53361"/>
    <lineage>
        <taxon>Bacteria</taxon>
        <taxon>Bacillati</taxon>
        <taxon>Actinomycetota</taxon>
        <taxon>Actinomycetes</taxon>
        <taxon>Micromonosporales</taxon>
        <taxon>Micromonosporaceae</taxon>
        <taxon>Dactylosporangium</taxon>
    </lineage>
</organism>
<keyword evidence="2" id="KW-0012">Acyltransferase</keyword>
<dbReference type="InterPro" id="IPR050832">
    <property type="entry name" value="Bact_Acetyltransf"/>
</dbReference>
<dbReference type="CDD" id="cd04301">
    <property type="entry name" value="NAT_SF"/>
    <property type="match status" value="1"/>
</dbReference>
<dbReference type="PANTHER" id="PTHR43877">
    <property type="entry name" value="AMINOALKYLPHOSPHONATE N-ACETYLTRANSFERASE-RELATED-RELATED"/>
    <property type="match status" value="1"/>
</dbReference>
<dbReference type="EMBL" id="BAAARV010000088">
    <property type="protein sequence ID" value="GAA2381947.1"/>
    <property type="molecule type" value="Genomic_DNA"/>
</dbReference>
<dbReference type="InterPro" id="IPR016181">
    <property type="entry name" value="Acyl_CoA_acyltransferase"/>
</dbReference>
<dbReference type="RefSeq" id="WP_344618805.1">
    <property type="nucleotide sequence ID" value="NZ_BAAARV010000088.1"/>
</dbReference>
<dbReference type="SUPFAM" id="SSF55729">
    <property type="entry name" value="Acyl-CoA N-acyltransferases (Nat)"/>
    <property type="match status" value="1"/>
</dbReference>
<dbReference type="Pfam" id="PF00583">
    <property type="entry name" value="Acetyltransf_1"/>
    <property type="match status" value="1"/>
</dbReference>
<dbReference type="Proteomes" id="UP001501444">
    <property type="component" value="Unassembled WGS sequence"/>
</dbReference>
<dbReference type="Gene3D" id="3.40.630.30">
    <property type="match status" value="1"/>
</dbReference>
<evidence type="ECO:0000313" key="5">
    <source>
        <dbReference type="Proteomes" id="UP001501444"/>
    </source>
</evidence>
<proteinExistence type="predicted"/>
<keyword evidence="5" id="KW-1185">Reference proteome</keyword>
<sequence length="154" mass="16902">MLTLRPMTQAELDAMMPALKREYAEDELRAGRGTAESVHAKVEELFATLLPQGAGTPGQLLFLGVADGAVVGHIWLALPGEKRDQAWVYDVQVDPAHRRRGHGRALMLAAEEELKRRGVAKLGLNVFGHNPGARALYEELGYQTMSIQMSKELA</sequence>
<protein>
    <recommendedName>
        <fullName evidence="3">N-acetyltransferase domain-containing protein</fullName>
    </recommendedName>
</protein>
<evidence type="ECO:0000313" key="4">
    <source>
        <dbReference type="EMBL" id="GAA2381947.1"/>
    </source>
</evidence>
<evidence type="ECO:0000256" key="2">
    <source>
        <dbReference type="ARBA" id="ARBA00023315"/>
    </source>
</evidence>
<reference evidence="4 5" key="1">
    <citation type="journal article" date="2019" name="Int. J. Syst. Evol. Microbiol.">
        <title>The Global Catalogue of Microorganisms (GCM) 10K type strain sequencing project: providing services to taxonomists for standard genome sequencing and annotation.</title>
        <authorList>
            <consortium name="The Broad Institute Genomics Platform"/>
            <consortium name="The Broad Institute Genome Sequencing Center for Infectious Disease"/>
            <person name="Wu L."/>
            <person name="Ma J."/>
        </authorList>
    </citation>
    <scope>NUCLEOTIDE SEQUENCE [LARGE SCALE GENOMIC DNA]</scope>
    <source>
        <strain evidence="4 5">JCM 3272</strain>
    </source>
</reference>
<name>A0ABN3HJJ3_9ACTN</name>
<accession>A0ABN3HJJ3</accession>
<evidence type="ECO:0000256" key="1">
    <source>
        <dbReference type="ARBA" id="ARBA00022679"/>
    </source>
</evidence>
<evidence type="ECO:0000259" key="3">
    <source>
        <dbReference type="PROSITE" id="PS51186"/>
    </source>
</evidence>
<comment type="caution">
    <text evidence="4">The sequence shown here is derived from an EMBL/GenBank/DDBJ whole genome shotgun (WGS) entry which is preliminary data.</text>
</comment>
<feature type="domain" description="N-acetyltransferase" evidence="3">
    <location>
        <begin position="2"/>
        <end position="154"/>
    </location>
</feature>
<gene>
    <name evidence="4" type="ORF">GCM10010170_090040</name>
</gene>
<dbReference type="InterPro" id="IPR000182">
    <property type="entry name" value="GNAT_dom"/>
</dbReference>
<keyword evidence="1" id="KW-0808">Transferase</keyword>
<dbReference type="PANTHER" id="PTHR43877:SF2">
    <property type="entry name" value="AMINOALKYLPHOSPHONATE N-ACETYLTRANSFERASE-RELATED"/>
    <property type="match status" value="1"/>
</dbReference>